<dbReference type="EMBL" id="CM010633">
    <property type="protein sequence ID" value="RID58813.1"/>
    <property type="molecule type" value="Genomic_DNA"/>
</dbReference>
<sequence>MGLMGDFRTIFFDSTPVWFNLGQNRVPRICYLTACRMEFVGKRRYAIWFWMVGIFWG</sequence>
<reference evidence="1 2" key="1">
    <citation type="submission" date="2018-06" db="EMBL/GenBank/DDBJ databases">
        <title>WGS assembly of Brassica rapa FPsc.</title>
        <authorList>
            <person name="Bowman J."/>
            <person name="Kohchi T."/>
            <person name="Yamato K."/>
            <person name="Jenkins J."/>
            <person name="Shu S."/>
            <person name="Ishizaki K."/>
            <person name="Yamaoka S."/>
            <person name="Nishihama R."/>
            <person name="Nakamura Y."/>
            <person name="Berger F."/>
            <person name="Adam C."/>
            <person name="Aki S."/>
            <person name="Althoff F."/>
            <person name="Araki T."/>
            <person name="Arteaga-Vazquez M."/>
            <person name="Balasubrmanian S."/>
            <person name="Bauer D."/>
            <person name="Boehm C."/>
            <person name="Briginshaw L."/>
            <person name="Caballero-Perez J."/>
            <person name="Catarino B."/>
            <person name="Chen F."/>
            <person name="Chiyoda S."/>
            <person name="Chovatia M."/>
            <person name="Davies K."/>
            <person name="Delmans M."/>
            <person name="Demura T."/>
            <person name="Dierschke T."/>
            <person name="Dolan L."/>
            <person name="Dorantes-Acosta A."/>
            <person name="Eklund D."/>
            <person name="Florent S."/>
            <person name="Flores-Sandoval E."/>
            <person name="Fujiyama A."/>
            <person name="Fukuzawa H."/>
            <person name="Galik B."/>
            <person name="Grimanelli D."/>
            <person name="Grimwood J."/>
            <person name="Grossniklaus U."/>
            <person name="Hamada T."/>
            <person name="Haseloff J."/>
            <person name="Hetherington A."/>
            <person name="Higo A."/>
            <person name="Hirakawa Y."/>
            <person name="Hundley H."/>
            <person name="Ikeda Y."/>
            <person name="Inoue K."/>
            <person name="Inoue S."/>
            <person name="Ishida S."/>
            <person name="Jia Q."/>
            <person name="Kakita M."/>
            <person name="Kanazawa T."/>
            <person name="Kawai Y."/>
            <person name="Kawashima T."/>
            <person name="Kennedy M."/>
            <person name="Kinose K."/>
            <person name="Kinoshita T."/>
            <person name="Kohara Y."/>
            <person name="Koide E."/>
            <person name="Komatsu K."/>
            <person name="Kopischke S."/>
            <person name="Kubo M."/>
            <person name="Kyozuka J."/>
            <person name="Lagercrantz U."/>
            <person name="Lin S."/>
            <person name="Lindquist E."/>
            <person name="Lipzen A."/>
            <person name="Lu C."/>
            <person name="Luna E."/>
            <person name="Martienssen R."/>
            <person name="Minamino N."/>
            <person name="Mizutani M."/>
            <person name="Mizutani M."/>
            <person name="Mochizuki N."/>
            <person name="Monte I."/>
            <person name="Mosher R."/>
            <person name="Nagasaki H."/>
            <person name="Nakagami H."/>
            <person name="Naramoto S."/>
            <person name="Nishitani K."/>
            <person name="Ohtani M."/>
            <person name="Okamoto T."/>
            <person name="Okumura M."/>
            <person name="Phillips J."/>
            <person name="Pollak B."/>
            <person name="Reinders A."/>
            <person name="Roevekamp M."/>
            <person name="Sano R."/>
            <person name="Sawa S."/>
            <person name="Schmid M."/>
            <person name="Shirakawa M."/>
            <person name="Solano R."/>
            <person name="Spunde A."/>
            <person name="Suetsugu N."/>
            <person name="Sugano S."/>
            <person name="Sugiyama A."/>
            <person name="Sun R."/>
            <person name="Suzuki Y."/>
            <person name="Takenaka M."/>
            <person name="Takezawa D."/>
            <person name="Tomogane H."/>
            <person name="Tsuzuki M."/>
            <person name="Ueda T."/>
            <person name="Umeda M."/>
            <person name="Ward J."/>
            <person name="Watanabe Y."/>
            <person name="Yazaki K."/>
            <person name="Yokoyama R."/>
            <person name="Yoshitake Y."/>
            <person name="Yotsui I."/>
            <person name="Zachgo S."/>
            <person name="Schmutz J."/>
        </authorList>
    </citation>
    <scope>NUCLEOTIDE SEQUENCE [LARGE SCALE GENOMIC DNA]</scope>
    <source>
        <strain evidence="2">cv. B-3</strain>
    </source>
</reference>
<evidence type="ECO:0000313" key="1">
    <source>
        <dbReference type="EMBL" id="RID58813.1"/>
    </source>
</evidence>
<organism evidence="1 2">
    <name type="scientific">Brassica campestris</name>
    <name type="common">Field mustard</name>
    <dbReference type="NCBI Taxonomy" id="3711"/>
    <lineage>
        <taxon>Eukaryota</taxon>
        <taxon>Viridiplantae</taxon>
        <taxon>Streptophyta</taxon>
        <taxon>Embryophyta</taxon>
        <taxon>Tracheophyta</taxon>
        <taxon>Spermatophyta</taxon>
        <taxon>Magnoliopsida</taxon>
        <taxon>eudicotyledons</taxon>
        <taxon>Gunneridae</taxon>
        <taxon>Pentapetalae</taxon>
        <taxon>rosids</taxon>
        <taxon>malvids</taxon>
        <taxon>Brassicales</taxon>
        <taxon>Brassicaceae</taxon>
        <taxon>Brassiceae</taxon>
        <taxon>Brassica</taxon>
    </lineage>
</organism>
<proteinExistence type="predicted"/>
<protein>
    <submittedName>
        <fullName evidence="1">Uncharacterized protein</fullName>
    </submittedName>
</protein>
<dbReference type="Proteomes" id="UP000264353">
    <property type="component" value="Chromosome A6"/>
</dbReference>
<accession>A0A397Z9D4</accession>
<evidence type="ECO:0000313" key="2">
    <source>
        <dbReference type="Proteomes" id="UP000264353"/>
    </source>
</evidence>
<name>A0A397Z9D4_BRACM</name>
<gene>
    <name evidence="1" type="ORF">BRARA_F02081</name>
</gene>
<dbReference type="AlphaFoldDB" id="A0A397Z9D4"/>